<gene>
    <name evidence="1" type="ORF">FWK35_00009090</name>
</gene>
<keyword evidence="2" id="KW-1185">Reference proteome</keyword>
<feature type="non-terminal residue" evidence="1">
    <location>
        <position position="1"/>
    </location>
</feature>
<accession>A0A6G0YLP6</accession>
<evidence type="ECO:0000313" key="2">
    <source>
        <dbReference type="Proteomes" id="UP000478052"/>
    </source>
</evidence>
<comment type="caution">
    <text evidence="1">The sequence shown here is derived from an EMBL/GenBank/DDBJ whole genome shotgun (WGS) entry which is preliminary data.</text>
</comment>
<protein>
    <submittedName>
        <fullName evidence="1">Uncharacterized protein</fullName>
    </submittedName>
</protein>
<dbReference type="EMBL" id="VUJU01003345">
    <property type="protein sequence ID" value="KAF0758252.1"/>
    <property type="molecule type" value="Genomic_DNA"/>
</dbReference>
<name>A0A6G0YLP6_APHCR</name>
<dbReference type="AlphaFoldDB" id="A0A6G0YLP6"/>
<dbReference type="Proteomes" id="UP000478052">
    <property type="component" value="Unassembled WGS sequence"/>
</dbReference>
<reference evidence="1 2" key="1">
    <citation type="submission" date="2019-08" db="EMBL/GenBank/DDBJ databases">
        <title>Whole genome of Aphis craccivora.</title>
        <authorList>
            <person name="Voronova N.V."/>
            <person name="Shulinski R.S."/>
            <person name="Bandarenka Y.V."/>
            <person name="Zhorov D.G."/>
            <person name="Warner D."/>
        </authorList>
    </citation>
    <scope>NUCLEOTIDE SEQUENCE [LARGE SCALE GENOMIC DNA]</scope>
    <source>
        <strain evidence="1">180601</strain>
        <tissue evidence="1">Whole Body</tissue>
    </source>
</reference>
<organism evidence="1 2">
    <name type="scientific">Aphis craccivora</name>
    <name type="common">Cowpea aphid</name>
    <dbReference type="NCBI Taxonomy" id="307492"/>
    <lineage>
        <taxon>Eukaryota</taxon>
        <taxon>Metazoa</taxon>
        <taxon>Ecdysozoa</taxon>
        <taxon>Arthropoda</taxon>
        <taxon>Hexapoda</taxon>
        <taxon>Insecta</taxon>
        <taxon>Pterygota</taxon>
        <taxon>Neoptera</taxon>
        <taxon>Paraneoptera</taxon>
        <taxon>Hemiptera</taxon>
        <taxon>Sternorrhyncha</taxon>
        <taxon>Aphidomorpha</taxon>
        <taxon>Aphidoidea</taxon>
        <taxon>Aphididae</taxon>
        <taxon>Aphidini</taxon>
        <taxon>Aphis</taxon>
        <taxon>Aphis</taxon>
    </lineage>
</organism>
<proteinExistence type="predicted"/>
<sequence length="102" mass="12234">SKNHQQRISERNGECIDFTIIITSRNNAPISNYGGGFRSKSEYIWCIIEVKIFKKIEKIKKKVTQNRKFLRKTSFRPNRFFYGCNSKTNHCKYLKFSLNKYR</sequence>
<evidence type="ECO:0000313" key="1">
    <source>
        <dbReference type="EMBL" id="KAF0758252.1"/>
    </source>
</evidence>